<sequence>SWVITPRGRMWFGDFRFESEVIDPIGASSRGVWRPGSAVESSRRIRPLRAVPGWSALGDAATRYKQSWSDLAYPLATRGVQGYTPLSAMPRGHKSKLRAREKRRQTRGEAQDPPAVQGTEAEVEESPSTSSSVSGGTLQGSGPPQKPQSIQSSTKAGVSHTRANKSGKSQDEEKPSTSKASASLWHSYNDPLSTKAGMLVRLLLYKYKMQEIVTKADMMKIVNKRYKEHFPEIFRRATERIELVFGLDLKAVKPSGHSYTVVSKLDLPSDVGLRGGWENPTNGLLMPLLGVIFLNGNRASESEIWQFLNILGVYDGKTHFIFGEPRKLITQDLVKERYLEYQRVPGSDPPRYEFLWGPRAHAETSKMKVLEFLAKVNDTIPSAFPPHYEEALRDEKERCEARAAAKAAEVAKAVAAAKARPSPAAPPTSRELRQSLPLSSAALPTFVMPRGQKSKLCACKERHQVRNGQQGQRSAGATAVEGSVFPSSPAPVLTKRKPGAKPTGGLKGPESAFSIITSSDGVSHTRSQKGINCGNGKKQNTSRFPPSTVQSQDDPFTRVAGMLVQFLIHRYKMRKPITRANMLKIIHKKYKKHFIEILRRASFNMEVVFGVDLKEVDSSKHSYVLVSKMNLPNNGVVSHSRGFPKTGLLMNLLGLIFMKGNCATEEMIWEFLNKMEIYAGKRHFIYGEPKKLITQDFVKLKYLEYHQVPNTNPARYEFLWGPRAHAETSKMKILEFWAKINHTVPTTFQYWYEEALKEEKKRVRVTVAPGANSDIQHQRASTCLPQLSVLGDHKQKSKLRAREKRHQARGETQSLRGAQAAAAEQEGSASSPSSPPTEPEATPPSSPTAGPPLEPEEAQASSCPEAEVSCPRSEEDAKSPEEASASTSWAAAPTQSTRKDPLTRKVGMLIQFLLEKYKAKEPILKANMLKVVNKKYKDHFHEILRRAAENLELVFGLELKEVKPGGHAYTLVSKLDLTDDGSFRGSWGLPKNGLLMPLLGVIFLNGNRASEEDIWDFLNILGVHDGQRHLIFGEPRKLITQDLVKERYLEYRQVPGSDPPRYEFLWGPRAHAETSKMKILEFLAKVNGTVPSAFPPHYEEALRDEEERSEARAAASQPPKPGRRPGSGEAPGLTPSASSTSRGGLSR</sequence>
<evidence type="ECO:0000259" key="2">
    <source>
        <dbReference type="PROSITE" id="PS50838"/>
    </source>
</evidence>
<feature type="domain" description="MAGE" evidence="2">
    <location>
        <begin position="556"/>
        <end position="755"/>
    </location>
</feature>
<feature type="compositionally biased region" description="Basic and acidic residues" evidence="1">
    <location>
        <begin position="872"/>
        <end position="881"/>
    </location>
</feature>
<dbReference type="InterPro" id="IPR021072">
    <property type="entry name" value="MAGE_N"/>
</dbReference>
<dbReference type="FunFam" id="1.10.10.1200:FF:000007">
    <property type="entry name" value="Melanoma-associated antigen C2"/>
    <property type="match status" value="3"/>
</dbReference>
<feature type="compositionally biased region" description="Basic and acidic residues" evidence="1">
    <location>
        <begin position="1099"/>
        <end position="1111"/>
    </location>
</feature>
<evidence type="ECO:0000313" key="4">
    <source>
        <dbReference type="Proteomes" id="UP000700334"/>
    </source>
</evidence>
<dbReference type="PANTHER" id="PTHR11736">
    <property type="entry name" value="MELANOMA-ASSOCIATED ANTIGEN MAGE ANTIGEN"/>
    <property type="match status" value="1"/>
</dbReference>
<dbReference type="InterPro" id="IPR037445">
    <property type="entry name" value="MAGE"/>
</dbReference>
<feature type="region of interest" description="Disordered" evidence="1">
    <location>
        <begin position="1099"/>
        <end position="1147"/>
    </location>
</feature>
<feature type="compositionally biased region" description="Polar residues" evidence="1">
    <location>
        <begin position="466"/>
        <end position="475"/>
    </location>
</feature>
<name>A0A8J5ZYE6_GALPY</name>
<feature type="domain" description="MAGE" evidence="2">
    <location>
        <begin position="192"/>
        <end position="391"/>
    </location>
</feature>
<dbReference type="SMART" id="SM01373">
    <property type="entry name" value="MAGE"/>
    <property type="match status" value="3"/>
</dbReference>
<proteinExistence type="predicted"/>
<feature type="compositionally biased region" description="Low complexity" evidence="1">
    <location>
        <begin position="817"/>
        <end position="832"/>
    </location>
</feature>
<dbReference type="EMBL" id="JAGFMF010012069">
    <property type="protein sequence ID" value="KAG8508080.1"/>
    <property type="molecule type" value="Genomic_DNA"/>
</dbReference>
<feature type="non-terminal residue" evidence="3">
    <location>
        <position position="1147"/>
    </location>
</feature>
<dbReference type="Pfam" id="PF01454">
    <property type="entry name" value="MAGE"/>
    <property type="match status" value="3"/>
</dbReference>
<dbReference type="PROSITE" id="PS50838">
    <property type="entry name" value="MAGE"/>
    <property type="match status" value="3"/>
</dbReference>
<dbReference type="InterPro" id="IPR041898">
    <property type="entry name" value="MAGE_WH1"/>
</dbReference>
<dbReference type="GO" id="GO:0000122">
    <property type="term" value="P:negative regulation of transcription by RNA polymerase II"/>
    <property type="evidence" value="ECO:0007669"/>
    <property type="project" value="TreeGrafter"/>
</dbReference>
<dbReference type="Proteomes" id="UP000700334">
    <property type="component" value="Unassembled WGS sequence"/>
</dbReference>
<dbReference type="Pfam" id="PF12440">
    <property type="entry name" value="MAGE_N"/>
    <property type="match status" value="3"/>
</dbReference>
<feature type="compositionally biased region" description="Low complexity" evidence="1">
    <location>
        <begin position="126"/>
        <end position="142"/>
    </location>
</feature>
<feature type="compositionally biased region" description="Basic residues" evidence="1">
    <location>
        <begin position="91"/>
        <end position="105"/>
    </location>
</feature>
<feature type="compositionally biased region" description="Polar residues" evidence="1">
    <location>
        <begin position="537"/>
        <end position="552"/>
    </location>
</feature>
<feature type="compositionally biased region" description="Pro residues" evidence="1">
    <location>
        <begin position="833"/>
        <end position="853"/>
    </location>
</feature>
<dbReference type="InterPro" id="IPR002190">
    <property type="entry name" value="MHD_dom"/>
</dbReference>
<dbReference type="Gene3D" id="1.10.10.1200">
    <property type="entry name" value="MAGE homology domain, winged helix WH1 motif"/>
    <property type="match status" value="3"/>
</dbReference>
<reference evidence="3" key="1">
    <citation type="journal article" date="2021" name="Evol. Appl.">
        <title>The genome of the Pyrenean desman and the effects of bottlenecks and inbreeding on the genomic landscape of an endangered species.</title>
        <authorList>
            <person name="Escoda L."/>
            <person name="Castresana J."/>
        </authorList>
    </citation>
    <scope>NUCLEOTIDE SEQUENCE</scope>
    <source>
        <strain evidence="3">IBE-C5619</strain>
    </source>
</reference>
<evidence type="ECO:0000256" key="1">
    <source>
        <dbReference type="SAM" id="MobiDB-lite"/>
    </source>
</evidence>
<accession>A0A8J5ZYE6</accession>
<keyword evidence="4" id="KW-1185">Reference proteome</keyword>
<feature type="compositionally biased region" description="Basic residues" evidence="1">
    <location>
        <begin position="795"/>
        <end position="807"/>
    </location>
</feature>
<gene>
    <name evidence="3" type="ORF">J0S82_001582</name>
</gene>
<evidence type="ECO:0000313" key="3">
    <source>
        <dbReference type="EMBL" id="KAG8508080.1"/>
    </source>
</evidence>
<dbReference type="AlphaFoldDB" id="A0A8J5ZYE6"/>
<feature type="compositionally biased region" description="Polar residues" evidence="1">
    <location>
        <begin position="514"/>
        <end position="530"/>
    </location>
</feature>
<dbReference type="OrthoDB" id="205198at2759"/>
<feature type="compositionally biased region" description="Polar residues" evidence="1">
    <location>
        <begin position="147"/>
        <end position="156"/>
    </location>
</feature>
<dbReference type="Gene3D" id="1.10.10.1210">
    <property type="entry name" value="MAGE homology domain, winged helix WH2 motif"/>
    <property type="match status" value="3"/>
</dbReference>
<dbReference type="GO" id="GO:0005634">
    <property type="term" value="C:nucleus"/>
    <property type="evidence" value="ECO:0007669"/>
    <property type="project" value="TreeGrafter"/>
</dbReference>
<organism evidence="3 4">
    <name type="scientific">Galemys pyrenaicus</name>
    <name type="common">Iberian desman</name>
    <name type="synonym">Pyrenean desman</name>
    <dbReference type="NCBI Taxonomy" id="202257"/>
    <lineage>
        <taxon>Eukaryota</taxon>
        <taxon>Metazoa</taxon>
        <taxon>Chordata</taxon>
        <taxon>Craniata</taxon>
        <taxon>Vertebrata</taxon>
        <taxon>Euteleostomi</taxon>
        <taxon>Mammalia</taxon>
        <taxon>Eutheria</taxon>
        <taxon>Laurasiatheria</taxon>
        <taxon>Eulipotyphla</taxon>
        <taxon>Talpidae</taxon>
        <taxon>Galemys</taxon>
    </lineage>
</organism>
<feature type="region of interest" description="Disordered" evidence="1">
    <location>
        <begin position="464"/>
        <end position="552"/>
    </location>
</feature>
<dbReference type="SMART" id="SM01392">
    <property type="entry name" value="MAGE_N"/>
    <property type="match status" value="3"/>
</dbReference>
<dbReference type="InterPro" id="IPR041899">
    <property type="entry name" value="MAGE_WH2"/>
</dbReference>
<feature type="compositionally biased region" description="Polar residues" evidence="1">
    <location>
        <begin position="1135"/>
        <end position="1147"/>
    </location>
</feature>
<feature type="region of interest" description="Disordered" evidence="1">
    <location>
        <begin position="786"/>
        <end position="899"/>
    </location>
</feature>
<dbReference type="PANTHER" id="PTHR11736:SF22">
    <property type="entry name" value="MAGE DOMAIN-CONTAINING PROTEIN"/>
    <property type="match status" value="1"/>
</dbReference>
<comment type="caution">
    <text evidence="3">The sequence shown here is derived from an EMBL/GenBank/DDBJ whole genome shotgun (WGS) entry which is preliminary data.</text>
</comment>
<protein>
    <submittedName>
        <fullName evidence="3">Melanoma-associated antigen B3</fullName>
    </submittedName>
</protein>
<feature type="domain" description="MAGE" evidence="2">
    <location>
        <begin position="902"/>
        <end position="1101"/>
    </location>
</feature>
<dbReference type="FunFam" id="1.10.10.1210:FF:000001">
    <property type="entry name" value="melanoma-associated antigen D1"/>
    <property type="match status" value="3"/>
</dbReference>
<feature type="region of interest" description="Disordered" evidence="1">
    <location>
        <begin position="82"/>
        <end position="182"/>
    </location>
</feature>
<feature type="compositionally biased region" description="Low complexity" evidence="1">
    <location>
        <begin position="882"/>
        <end position="896"/>
    </location>
</feature>